<evidence type="ECO:0000256" key="2">
    <source>
        <dbReference type="SAM" id="SignalP"/>
    </source>
</evidence>
<dbReference type="Proteomes" id="UP000095649">
    <property type="component" value="Unassembled WGS sequence"/>
</dbReference>
<dbReference type="NCBIfam" id="NF037995">
    <property type="entry name" value="TRAP_S1"/>
    <property type="match status" value="1"/>
</dbReference>
<evidence type="ECO:0000313" key="3">
    <source>
        <dbReference type="EMBL" id="CUN07592.1"/>
    </source>
</evidence>
<dbReference type="Pfam" id="PF10518">
    <property type="entry name" value="TAT_signal"/>
    <property type="match status" value="1"/>
</dbReference>
<dbReference type="EMBL" id="CYXN01000014">
    <property type="protein sequence ID" value="CUN07592.1"/>
    <property type="molecule type" value="Genomic_DNA"/>
</dbReference>
<sequence length="341" mass="36312">MKTLISRRSFLKAAGVLGAAAALSACGGSNSSASAGASAGGAVKLTMSLQDNTSSNYYQGALKIAECMEKATNGQITMTVQAGGTLGSEGDCLDMAIQGDLDIASCANSVLANYIPEMTILDQAFLWDTAAQANYAVTHELGELIQAKANALGLHVIGYLESGFRDVFATRAVDSMADFKGLKIRVMQNEGQLTAFTSFGANPIALSSSEQFTALQQGTIDACENAVSNCWINKYYEAGATHVINTHHCFVYIPMCMSDTAWNKIPEDLRETFLAAVQEGCEAQWQYLIDANEEAIKNLKEVGVTFHDIDLEELKAAYDKVNTTAYDADWAAAVDAAKAAV</sequence>
<dbReference type="PANTHER" id="PTHR33376:SF2">
    <property type="entry name" value="DICARBOXYLATE-BINDING PERIPLASMIC PROTEIN"/>
    <property type="match status" value="1"/>
</dbReference>
<dbReference type="CDD" id="cd13603">
    <property type="entry name" value="PBP2_TRAP_Siap_TeaA_like"/>
    <property type="match status" value="1"/>
</dbReference>
<keyword evidence="3" id="KW-0675">Receptor</keyword>
<dbReference type="Gene3D" id="3.40.190.170">
    <property type="entry name" value="Bacterial extracellular solute-binding protein, family 7"/>
    <property type="match status" value="1"/>
</dbReference>
<dbReference type="PANTHER" id="PTHR33376">
    <property type="match status" value="1"/>
</dbReference>
<feature type="chain" id="PRO_5038589387" evidence="2">
    <location>
        <begin position="28"/>
        <end position="341"/>
    </location>
</feature>
<dbReference type="InterPro" id="IPR006311">
    <property type="entry name" value="TAT_signal"/>
</dbReference>
<accession>A0A173TXH2</accession>
<dbReference type="InterPro" id="IPR018389">
    <property type="entry name" value="DctP_fam"/>
</dbReference>
<reference evidence="3 4" key="1">
    <citation type="submission" date="2015-09" db="EMBL/GenBank/DDBJ databases">
        <authorList>
            <consortium name="Pathogen Informatics"/>
        </authorList>
    </citation>
    <scope>NUCLEOTIDE SEQUENCE [LARGE SCALE GENOMIC DNA]</scope>
    <source>
        <strain evidence="3 4">2789STDY5834970</strain>
    </source>
</reference>
<evidence type="ECO:0000313" key="4">
    <source>
        <dbReference type="Proteomes" id="UP000095649"/>
    </source>
</evidence>
<dbReference type="GO" id="GO:0055085">
    <property type="term" value="P:transmembrane transport"/>
    <property type="evidence" value="ECO:0007669"/>
    <property type="project" value="InterPro"/>
</dbReference>
<evidence type="ECO:0000256" key="1">
    <source>
        <dbReference type="ARBA" id="ARBA00022729"/>
    </source>
</evidence>
<gene>
    <name evidence="3" type="primary">yiaO_2</name>
    <name evidence="3" type="ORF">ERS852582_01811</name>
</gene>
<proteinExistence type="predicted"/>
<organism evidence="3 4">
    <name type="scientific">Faecalibacterium prausnitzii</name>
    <dbReference type="NCBI Taxonomy" id="853"/>
    <lineage>
        <taxon>Bacteria</taxon>
        <taxon>Bacillati</taxon>
        <taxon>Bacillota</taxon>
        <taxon>Clostridia</taxon>
        <taxon>Eubacteriales</taxon>
        <taxon>Oscillospiraceae</taxon>
        <taxon>Faecalibacterium</taxon>
    </lineage>
</organism>
<dbReference type="GO" id="GO:0030246">
    <property type="term" value="F:carbohydrate binding"/>
    <property type="evidence" value="ECO:0007669"/>
    <property type="project" value="TreeGrafter"/>
</dbReference>
<feature type="signal peptide" evidence="2">
    <location>
        <begin position="1"/>
        <end position="27"/>
    </location>
</feature>
<dbReference type="Pfam" id="PF03480">
    <property type="entry name" value="DctP"/>
    <property type="match status" value="1"/>
</dbReference>
<dbReference type="RefSeq" id="WP_172679802.1">
    <property type="nucleotide sequence ID" value="NZ_CYXN01000014.1"/>
</dbReference>
<keyword evidence="1 2" id="KW-0732">Signal</keyword>
<dbReference type="PROSITE" id="PS51257">
    <property type="entry name" value="PROKAR_LIPOPROTEIN"/>
    <property type="match status" value="1"/>
</dbReference>
<dbReference type="AlphaFoldDB" id="A0A173TXH2"/>
<dbReference type="NCBIfam" id="TIGR01409">
    <property type="entry name" value="TAT_signal_seq"/>
    <property type="match status" value="1"/>
</dbReference>
<dbReference type="InterPro" id="IPR019546">
    <property type="entry name" value="TAT_signal_bac_arc"/>
</dbReference>
<name>A0A173TXH2_9FIRM</name>
<protein>
    <submittedName>
        <fullName evidence="3">Extracytoplasmic solute receptor protein yiaO</fullName>
    </submittedName>
</protein>
<dbReference type="InterPro" id="IPR038404">
    <property type="entry name" value="TRAP_DctP_sf"/>
</dbReference>
<dbReference type="PROSITE" id="PS51318">
    <property type="entry name" value="TAT"/>
    <property type="match status" value="1"/>
</dbReference>